<protein>
    <recommendedName>
        <fullName evidence="5">Nucleolar protein 56</fullName>
    </recommendedName>
</protein>
<evidence type="ECO:0000313" key="8">
    <source>
        <dbReference type="EMBL" id="KAF3513723.1"/>
    </source>
</evidence>
<dbReference type="PANTHER" id="PTHR10894:SF34">
    <property type="entry name" value="NOP DOMAIN-CONTAINING PROTEIN"/>
    <property type="match status" value="1"/>
</dbReference>
<evidence type="ECO:0000313" key="9">
    <source>
        <dbReference type="Proteomes" id="UP000712600"/>
    </source>
</evidence>
<evidence type="ECO:0000259" key="7">
    <source>
        <dbReference type="PROSITE" id="PS51358"/>
    </source>
</evidence>
<dbReference type="GO" id="GO:0030515">
    <property type="term" value="F:snoRNA binding"/>
    <property type="evidence" value="ECO:0007669"/>
    <property type="project" value="InterPro"/>
</dbReference>
<accession>A0A8S9PLY7</accession>
<dbReference type="GO" id="GO:0032040">
    <property type="term" value="C:small-subunit processome"/>
    <property type="evidence" value="ECO:0007669"/>
    <property type="project" value="InterPro"/>
</dbReference>
<proteinExistence type="inferred from homology"/>
<name>A0A8S9PLY7_BRACR</name>
<dbReference type="Gene3D" id="1.10.287.4070">
    <property type="match status" value="1"/>
</dbReference>
<feature type="region of interest" description="Disordered" evidence="6">
    <location>
        <begin position="263"/>
        <end position="351"/>
    </location>
</feature>
<dbReference type="FunFam" id="1.10.246.90:FF:000001">
    <property type="entry name" value="Nucleolar protein 56"/>
    <property type="match status" value="1"/>
</dbReference>
<sequence length="351" mass="39478">MVIQAIFLLDTLDKDINSFAMRVREWYSWHFPELVKIVNDNYLYARVSKMIDDKSKLTEDHIPMLTEVLGDEDKAKEVVEAGKASMGQDLSPLDLINVQTFAQKVMDLADYRKKLYDYLVSKMSDIAPNLAALIGEMVAARLISHAGSLTNLAKCPSSTLQILGAEKALFRALKTRGNTPKYGLIFHSSFIGRASAKNKGRIARYLANKCSIASRIDCFADGATTAFGEKLREQVEERLDFYDKGVAPRKNVDVMKEVIENLQNKDEEGKEASGKKSKKKAKGEEEEEAAVDEEKSEKKKKKEKRKMETEEENEKSEKKKKKSKSAGGDEETEDGGQSKKKSKKKKSKSEE</sequence>
<dbReference type="GO" id="GO:0042254">
    <property type="term" value="P:ribosome biogenesis"/>
    <property type="evidence" value="ECO:0007669"/>
    <property type="project" value="UniProtKB-KW"/>
</dbReference>
<comment type="similarity">
    <text evidence="2">Belongs to the NOP5/NOP56 family.</text>
</comment>
<dbReference type="Pfam" id="PF01798">
    <property type="entry name" value="Nop"/>
    <property type="match status" value="1"/>
</dbReference>
<comment type="caution">
    <text evidence="8">The sequence shown here is derived from an EMBL/GenBank/DDBJ whole genome shotgun (WGS) entry which is preliminary data.</text>
</comment>
<dbReference type="Proteomes" id="UP000712600">
    <property type="component" value="Unassembled WGS sequence"/>
</dbReference>
<gene>
    <name evidence="8" type="ORF">F2Q69_00010188</name>
</gene>
<evidence type="ECO:0000256" key="2">
    <source>
        <dbReference type="ARBA" id="ARBA00009211"/>
    </source>
</evidence>
<reference evidence="8" key="1">
    <citation type="submission" date="2019-12" db="EMBL/GenBank/DDBJ databases">
        <title>Genome sequencing and annotation of Brassica cretica.</title>
        <authorList>
            <person name="Studholme D.J."/>
            <person name="Sarris P."/>
        </authorList>
    </citation>
    <scope>NUCLEOTIDE SEQUENCE</scope>
    <source>
        <strain evidence="8">PFS-109/04</strain>
        <tissue evidence="8">Leaf</tissue>
    </source>
</reference>
<organism evidence="8 9">
    <name type="scientific">Brassica cretica</name>
    <name type="common">Mustard</name>
    <dbReference type="NCBI Taxonomy" id="69181"/>
    <lineage>
        <taxon>Eukaryota</taxon>
        <taxon>Viridiplantae</taxon>
        <taxon>Streptophyta</taxon>
        <taxon>Embryophyta</taxon>
        <taxon>Tracheophyta</taxon>
        <taxon>Spermatophyta</taxon>
        <taxon>Magnoliopsida</taxon>
        <taxon>eudicotyledons</taxon>
        <taxon>Gunneridae</taxon>
        <taxon>Pentapetalae</taxon>
        <taxon>rosids</taxon>
        <taxon>malvids</taxon>
        <taxon>Brassicales</taxon>
        <taxon>Brassicaceae</taxon>
        <taxon>Brassiceae</taxon>
        <taxon>Brassica</taxon>
    </lineage>
</organism>
<dbReference type="Gene3D" id="1.10.246.90">
    <property type="entry name" value="Nop domain"/>
    <property type="match status" value="1"/>
</dbReference>
<dbReference type="SMART" id="SM00931">
    <property type="entry name" value="NOSIC"/>
    <property type="match status" value="1"/>
</dbReference>
<dbReference type="InterPro" id="IPR012976">
    <property type="entry name" value="NOSIC"/>
</dbReference>
<evidence type="ECO:0000256" key="4">
    <source>
        <dbReference type="ARBA" id="ARBA00023242"/>
    </source>
</evidence>
<dbReference type="InterPro" id="IPR002687">
    <property type="entry name" value="Nop_dom"/>
</dbReference>
<feature type="compositionally biased region" description="Basic residues" evidence="6">
    <location>
        <begin position="338"/>
        <end position="351"/>
    </location>
</feature>
<dbReference type="PANTHER" id="PTHR10894">
    <property type="entry name" value="NUCLEOLAR PROTEIN 5 NUCLEOLAR PROTEIN NOP5 NOP58"/>
    <property type="match status" value="1"/>
</dbReference>
<dbReference type="EMBL" id="QGKX02001521">
    <property type="protein sequence ID" value="KAF3513723.1"/>
    <property type="molecule type" value="Genomic_DNA"/>
</dbReference>
<dbReference type="InterPro" id="IPR042239">
    <property type="entry name" value="Nop_C"/>
</dbReference>
<evidence type="ECO:0000256" key="3">
    <source>
        <dbReference type="ARBA" id="ARBA00022517"/>
    </source>
</evidence>
<evidence type="ECO:0000256" key="1">
    <source>
        <dbReference type="ARBA" id="ARBA00004604"/>
    </source>
</evidence>
<feature type="domain" description="Nop" evidence="7">
    <location>
        <begin position="126"/>
        <end position="244"/>
    </location>
</feature>
<dbReference type="InterPro" id="IPR036070">
    <property type="entry name" value="Nop_dom_sf"/>
</dbReference>
<dbReference type="PROSITE" id="PS51358">
    <property type="entry name" value="NOP"/>
    <property type="match status" value="1"/>
</dbReference>
<dbReference type="AlphaFoldDB" id="A0A8S9PLY7"/>
<comment type="subcellular location">
    <subcellularLocation>
        <location evidence="1">Nucleus</location>
        <location evidence="1">Nucleolus</location>
    </subcellularLocation>
</comment>
<keyword evidence="4" id="KW-0539">Nucleus</keyword>
<dbReference type="SUPFAM" id="SSF89124">
    <property type="entry name" value="Nop domain"/>
    <property type="match status" value="1"/>
</dbReference>
<dbReference type="InterPro" id="IPR045056">
    <property type="entry name" value="Nop56/Nop58"/>
</dbReference>
<evidence type="ECO:0000256" key="5">
    <source>
        <dbReference type="ARBA" id="ARBA00040742"/>
    </source>
</evidence>
<feature type="compositionally biased region" description="Basic and acidic residues" evidence="6">
    <location>
        <begin position="263"/>
        <end position="274"/>
    </location>
</feature>
<evidence type="ECO:0000256" key="6">
    <source>
        <dbReference type="SAM" id="MobiDB-lite"/>
    </source>
</evidence>
<dbReference type="GO" id="GO:0031428">
    <property type="term" value="C:box C/D methylation guide snoRNP complex"/>
    <property type="evidence" value="ECO:0007669"/>
    <property type="project" value="InterPro"/>
</dbReference>
<keyword evidence="3" id="KW-0690">Ribosome biogenesis</keyword>